<reference evidence="2" key="1">
    <citation type="submission" date="2025-08" db="UniProtKB">
        <authorList>
            <consortium name="Ensembl"/>
        </authorList>
    </citation>
    <scope>IDENTIFICATION</scope>
</reference>
<dbReference type="Ensembl" id="ENSACUT00000017433.1">
    <property type="protein sequence ID" value="ENSACUP00000016354.1"/>
    <property type="gene ID" value="ENSACUG00000010962.1"/>
</dbReference>
<keyword evidence="3" id="KW-1185">Reference proteome</keyword>
<dbReference type="PANTHER" id="PTHR31097:SF2">
    <property type="entry name" value="CHROMOSOME 7 OPEN READING FRAME 57"/>
    <property type="match status" value="1"/>
</dbReference>
<proteinExistence type="predicted"/>
<evidence type="ECO:0000256" key="1">
    <source>
        <dbReference type="SAM" id="Phobius"/>
    </source>
</evidence>
<feature type="transmembrane region" description="Helical" evidence="1">
    <location>
        <begin position="12"/>
        <end position="30"/>
    </location>
</feature>
<dbReference type="AlphaFoldDB" id="A0A663MWP7"/>
<evidence type="ECO:0000313" key="2">
    <source>
        <dbReference type="Ensembl" id="ENSACUP00000016354.1"/>
    </source>
</evidence>
<dbReference type="Pfam" id="PF17662">
    <property type="entry name" value="DUF5524"/>
    <property type="match status" value="1"/>
</dbReference>
<accession>A0A663MWP7</accession>
<evidence type="ECO:0000313" key="3">
    <source>
        <dbReference type="Proteomes" id="UP000472269"/>
    </source>
</evidence>
<keyword evidence="1" id="KW-0812">Transmembrane</keyword>
<dbReference type="PANTHER" id="PTHR31097">
    <property type="entry name" value="SI:DKEY-276J7.1"/>
    <property type="match status" value="1"/>
</dbReference>
<sequence length="208" mass="24297">MFLCPWYRGEQVLWVVQLTFTISIFFSSIAKRSYHMPLKQQEKSLKSPLPPTSQIVGLGDLAKDPHEVLSGCCRKRIKEKWIKETDSAYYRLAKQGDLWKHYTPVTMKSSPAAYVAPDSYVSSLPDYMIHRELKADDHHGNSYKTRRGPFDFDVESVWQWDIEDKENAEKKKVGWRGMICVSHKCCRYSLRTRNGFPPHYMVLILKCD</sequence>
<organism evidence="2 3">
    <name type="scientific">Athene cunicularia</name>
    <name type="common">Burrowing owl</name>
    <name type="synonym">Speotyto cunicularia</name>
    <dbReference type="NCBI Taxonomy" id="194338"/>
    <lineage>
        <taxon>Eukaryota</taxon>
        <taxon>Metazoa</taxon>
        <taxon>Chordata</taxon>
        <taxon>Craniata</taxon>
        <taxon>Vertebrata</taxon>
        <taxon>Euteleostomi</taxon>
        <taxon>Archelosauria</taxon>
        <taxon>Archosauria</taxon>
        <taxon>Dinosauria</taxon>
        <taxon>Saurischia</taxon>
        <taxon>Theropoda</taxon>
        <taxon>Coelurosauria</taxon>
        <taxon>Aves</taxon>
        <taxon>Neognathae</taxon>
        <taxon>Neoaves</taxon>
        <taxon>Telluraves</taxon>
        <taxon>Strigiformes</taxon>
        <taxon>Strigidae</taxon>
        <taxon>Athene</taxon>
    </lineage>
</organism>
<keyword evidence="1" id="KW-0472">Membrane</keyword>
<dbReference type="Proteomes" id="UP000472269">
    <property type="component" value="Unplaced"/>
</dbReference>
<name>A0A663MWP7_ATHCN</name>
<protein>
    <submittedName>
        <fullName evidence="2">Chromosome 7 open reading frame 57</fullName>
    </submittedName>
</protein>
<dbReference type="InterPro" id="IPR040247">
    <property type="entry name" value="DUF5524"/>
</dbReference>
<reference evidence="2" key="2">
    <citation type="submission" date="2025-09" db="UniProtKB">
        <authorList>
            <consortium name="Ensembl"/>
        </authorList>
    </citation>
    <scope>IDENTIFICATION</scope>
</reference>
<keyword evidence="1" id="KW-1133">Transmembrane helix</keyword>